<dbReference type="Proteomes" id="UP001592582">
    <property type="component" value="Unassembled WGS sequence"/>
</dbReference>
<dbReference type="Pfam" id="PF14243">
    <property type="entry name" value="R2K_3"/>
    <property type="match status" value="1"/>
</dbReference>
<proteinExistence type="predicted"/>
<gene>
    <name evidence="2" type="ORF">ACEZDG_16255</name>
</gene>
<organism evidence="2 3">
    <name type="scientific">Streptacidiphilus alkalitolerans</name>
    <dbReference type="NCBI Taxonomy" id="3342712"/>
    <lineage>
        <taxon>Bacteria</taxon>
        <taxon>Bacillati</taxon>
        <taxon>Actinomycetota</taxon>
        <taxon>Actinomycetes</taxon>
        <taxon>Kitasatosporales</taxon>
        <taxon>Streptomycetaceae</taxon>
        <taxon>Streptacidiphilus</taxon>
    </lineage>
</organism>
<name>A0ABV6VB08_9ACTN</name>
<protein>
    <submittedName>
        <fullName evidence="2">ATP-grasp domain-containing protein</fullName>
    </submittedName>
</protein>
<reference evidence="2 3" key="1">
    <citation type="submission" date="2024-09" db="EMBL/GenBank/DDBJ databases">
        <authorList>
            <person name="Lee S.D."/>
        </authorList>
    </citation>
    <scope>NUCLEOTIDE SEQUENCE [LARGE SCALE GENOMIC DNA]</scope>
    <source>
        <strain evidence="2 3">N1-1</strain>
    </source>
</reference>
<dbReference type="EMBL" id="JBHEZX010000006">
    <property type="protein sequence ID" value="MFC1410818.1"/>
    <property type="molecule type" value="Genomic_DNA"/>
</dbReference>
<evidence type="ECO:0000313" key="3">
    <source>
        <dbReference type="Proteomes" id="UP001592582"/>
    </source>
</evidence>
<sequence length="297" mass="32121">MNSSLLLCGDPLRPARCDPYFAAQADAARQAGARVVLLDHDALLAGRGDEAVRRVPRGLGAVWYRGWMIPATAYAELDAALAERGVRLLTAPDQYRAAHELPGWYGVFAGETPASVWMTCRPLQAPGADVLARAVSELPVGAGIVKDFVKSRKHEWDQACYLPDLADISAVHRVVSRFVELQDDALAGGIVLRAFEELQRDVGEARVWWLDGEAVLTTAHPDTPDVQMAVGGEPWSVLDRIRPLVGKLGCRFVTTDLAQRTDGTWRVIEVGDGQVSDLPSSADPAALLGPLLLVNQT</sequence>
<accession>A0ABV6VB08</accession>
<dbReference type="InterPro" id="IPR025643">
    <property type="entry name" value="R2K_3"/>
</dbReference>
<feature type="domain" description="ATP-grasp" evidence="1">
    <location>
        <begin position="141"/>
        <end position="287"/>
    </location>
</feature>
<dbReference type="RefSeq" id="WP_380509232.1">
    <property type="nucleotide sequence ID" value="NZ_JBHEZX010000006.1"/>
</dbReference>
<evidence type="ECO:0000313" key="2">
    <source>
        <dbReference type="EMBL" id="MFC1410818.1"/>
    </source>
</evidence>
<evidence type="ECO:0000259" key="1">
    <source>
        <dbReference type="Pfam" id="PF14243"/>
    </source>
</evidence>
<comment type="caution">
    <text evidence="2">The sequence shown here is derived from an EMBL/GenBank/DDBJ whole genome shotgun (WGS) entry which is preliminary data.</text>
</comment>
<keyword evidence="3" id="KW-1185">Reference proteome</keyword>